<dbReference type="AlphaFoldDB" id="A0A2P6QKI1"/>
<proteinExistence type="predicted"/>
<dbReference type="Proteomes" id="UP000238479">
    <property type="component" value="Chromosome 5"/>
</dbReference>
<evidence type="ECO:0000313" key="2">
    <source>
        <dbReference type="Proteomes" id="UP000238479"/>
    </source>
</evidence>
<gene>
    <name evidence="1" type="ORF">RchiOBHm_Chr5g0071831</name>
</gene>
<name>A0A2P6QKI1_ROSCH</name>
<accession>A0A2P6QKI1</accession>
<protein>
    <submittedName>
        <fullName evidence="1">Uncharacterized protein</fullName>
    </submittedName>
</protein>
<dbReference type="Gramene" id="PRQ34685">
    <property type="protein sequence ID" value="PRQ34685"/>
    <property type="gene ID" value="RchiOBHm_Chr5g0071831"/>
</dbReference>
<sequence length="64" mass="7551">MDVVGEEFEFCVDQTRSLREEHCVRLLDFPKLGKAVEQCANARKARKINEFMVMFCKVREGQRK</sequence>
<evidence type="ECO:0000313" key="1">
    <source>
        <dbReference type="EMBL" id="PRQ34685.1"/>
    </source>
</evidence>
<reference evidence="1 2" key="1">
    <citation type="journal article" date="2018" name="Nat. Genet.">
        <title>The Rosa genome provides new insights in the design of modern roses.</title>
        <authorList>
            <person name="Bendahmane M."/>
        </authorList>
    </citation>
    <scope>NUCLEOTIDE SEQUENCE [LARGE SCALE GENOMIC DNA]</scope>
    <source>
        <strain evidence="2">cv. Old Blush</strain>
    </source>
</reference>
<organism evidence="1 2">
    <name type="scientific">Rosa chinensis</name>
    <name type="common">China rose</name>
    <dbReference type="NCBI Taxonomy" id="74649"/>
    <lineage>
        <taxon>Eukaryota</taxon>
        <taxon>Viridiplantae</taxon>
        <taxon>Streptophyta</taxon>
        <taxon>Embryophyta</taxon>
        <taxon>Tracheophyta</taxon>
        <taxon>Spermatophyta</taxon>
        <taxon>Magnoliopsida</taxon>
        <taxon>eudicotyledons</taxon>
        <taxon>Gunneridae</taxon>
        <taxon>Pentapetalae</taxon>
        <taxon>rosids</taxon>
        <taxon>fabids</taxon>
        <taxon>Rosales</taxon>
        <taxon>Rosaceae</taxon>
        <taxon>Rosoideae</taxon>
        <taxon>Rosoideae incertae sedis</taxon>
        <taxon>Rosa</taxon>
    </lineage>
</organism>
<dbReference type="EMBL" id="PDCK01000043">
    <property type="protein sequence ID" value="PRQ34685.1"/>
    <property type="molecule type" value="Genomic_DNA"/>
</dbReference>
<keyword evidence="2" id="KW-1185">Reference proteome</keyword>
<comment type="caution">
    <text evidence="1">The sequence shown here is derived from an EMBL/GenBank/DDBJ whole genome shotgun (WGS) entry which is preliminary data.</text>
</comment>